<dbReference type="Gene3D" id="1.20.1070.10">
    <property type="entry name" value="Rhodopsin 7-helix transmembrane proteins"/>
    <property type="match status" value="1"/>
</dbReference>
<name>A0A3Q2CN46_CYPVA</name>
<feature type="transmembrane region" description="Helical" evidence="10">
    <location>
        <begin position="192"/>
        <end position="215"/>
    </location>
</feature>
<dbReference type="PRINTS" id="PR00237">
    <property type="entry name" value="GPCRRHODOPSN"/>
</dbReference>
<dbReference type="InterPro" id="IPR050569">
    <property type="entry name" value="TAAR"/>
</dbReference>
<keyword evidence="3 9" id="KW-0812">Transmembrane</keyword>
<keyword evidence="4 10" id="KW-1133">Transmembrane helix</keyword>
<dbReference type="Ensembl" id="ENSCVAT00000004306.1">
    <property type="protein sequence ID" value="ENSCVAP00000006834.1"/>
    <property type="gene ID" value="ENSCVAG00000008437.1"/>
</dbReference>
<feature type="transmembrane region" description="Helical" evidence="10">
    <location>
        <begin position="143"/>
        <end position="162"/>
    </location>
</feature>
<keyword evidence="7 9" id="KW-0675">Receptor</keyword>
<evidence type="ECO:0000256" key="8">
    <source>
        <dbReference type="ARBA" id="ARBA00023224"/>
    </source>
</evidence>
<dbReference type="GO" id="GO:0005886">
    <property type="term" value="C:plasma membrane"/>
    <property type="evidence" value="ECO:0007669"/>
    <property type="project" value="UniProtKB-SubCell"/>
</dbReference>
<evidence type="ECO:0000256" key="4">
    <source>
        <dbReference type="ARBA" id="ARBA00022989"/>
    </source>
</evidence>
<dbReference type="AlphaFoldDB" id="A0A3Q2CN46"/>
<protein>
    <submittedName>
        <fullName evidence="12">Trace amine-associated receptor 13c-like</fullName>
    </submittedName>
</protein>
<keyword evidence="5 9" id="KW-0297">G-protein coupled receptor</keyword>
<keyword evidence="8 9" id="KW-0807">Transducer</keyword>
<keyword evidence="6 10" id="KW-0472">Membrane</keyword>
<keyword evidence="13" id="KW-1185">Reference proteome</keyword>
<dbReference type="SMART" id="SM01381">
    <property type="entry name" value="7TM_GPCR_Srsx"/>
    <property type="match status" value="1"/>
</dbReference>
<dbReference type="Proteomes" id="UP000265020">
    <property type="component" value="Unassembled WGS sequence"/>
</dbReference>
<evidence type="ECO:0000256" key="1">
    <source>
        <dbReference type="ARBA" id="ARBA00004651"/>
    </source>
</evidence>
<feature type="transmembrane region" description="Helical" evidence="10">
    <location>
        <begin position="28"/>
        <end position="52"/>
    </location>
</feature>
<organism evidence="12 13">
    <name type="scientific">Cyprinodon variegatus</name>
    <name type="common">Sheepshead minnow</name>
    <dbReference type="NCBI Taxonomy" id="28743"/>
    <lineage>
        <taxon>Eukaryota</taxon>
        <taxon>Metazoa</taxon>
        <taxon>Chordata</taxon>
        <taxon>Craniata</taxon>
        <taxon>Vertebrata</taxon>
        <taxon>Euteleostomi</taxon>
        <taxon>Actinopterygii</taxon>
        <taxon>Neopterygii</taxon>
        <taxon>Teleostei</taxon>
        <taxon>Neoteleostei</taxon>
        <taxon>Acanthomorphata</taxon>
        <taxon>Ovalentaria</taxon>
        <taxon>Atherinomorphae</taxon>
        <taxon>Cyprinodontiformes</taxon>
        <taxon>Cyprinodontidae</taxon>
        <taxon>Cyprinodon</taxon>
    </lineage>
</organism>
<dbReference type="InterPro" id="IPR017452">
    <property type="entry name" value="GPCR_Rhodpsn_7TM"/>
</dbReference>
<evidence type="ECO:0000256" key="3">
    <source>
        <dbReference type="ARBA" id="ARBA00022692"/>
    </source>
</evidence>
<dbReference type="CDD" id="cd15055">
    <property type="entry name" value="7tmA_TAARs"/>
    <property type="match status" value="1"/>
</dbReference>
<feature type="transmembrane region" description="Helical" evidence="10">
    <location>
        <begin position="281"/>
        <end position="300"/>
    </location>
</feature>
<evidence type="ECO:0000259" key="11">
    <source>
        <dbReference type="PROSITE" id="PS50262"/>
    </source>
</evidence>
<dbReference type="OMA" id="LYTFTAF"/>
<evidence type="ECO:0000256" key="6">
    <source>
        <dbReference type="ARBA" id="ARBA00023136"/>
    </source>
</evidence>
<evidence type="ECO:0000256" key="7">
    <source>
        <dbReference type="ARBA" id="ARBA00023170"/>
    </source>
</evidence>
<proteinExistence type="inferred from homology"/>
<evidence type="ECO:0000256" key="9">
    <source>
        <dbReference type="RuleBase" id="RU000688"/>
    </source>
</evidence>
<dbReference type="PROSITE" id="PS50262">
    <property type="entry name" value="G_PROTEIN_RECEP_F1_2"/>
    <property type="match status" value="1"/>
</dbReference>
<dbReference type="SUPFAM" id="SSF81321">
    <property type="entry name" value="Family A G protein-coupled receptor-like"/>
    <property type="match status" value="1"/>
</dbReference>
<comment type="similarity">
    <text evidence="9">Belongs to the G-protein coupled receptor 1 family.</text>
</comment>
<dbReference type="PANTHER" id="PTHR24249">
    <property type="entry name" value="HISTAMINE RECEPTOR-RELATED G-PROTEIN COUPLED RECEPTOR"/>
    <property type="match status" value="1"/>
</dbReference>
<comment type="subcellular location">
    <subcellularLocation>
        <location evidence="1">Cell membrane</location>
        <topology evidence="1">Multi-pass membrane protein</topology>
    </subcellularLocation>
</comment>
<accession>A0A3Q2CN46</accession>
<sequence>LKYCNEELCFPQINNSCRKQQRHHAGNISLFILLSCVSFITVNLNLLVIIAVSHFRQLHTPTNLFLLSLAVSDFLVGILLMPIQITTIGGCWILGSFGCGMVKYTAQIITSASVGNMVLISVDRYVAICEPLSYPIKVTTLRVQVCICLCWGSSVFYNGLILKENIEYPEKYSSCYGECISYIDLLPGAFDVILTFIAPITVIIVLYIRVFVVAVSQARAMRSHITAVNMKGSIRITAKKSERKAATALGVVVIVFLFCFCPYFCYSLIGENIQTDAEIFWGIWLLYINSCINPIIYVFFYPWFRKSVKLTVTLQILQPHSCHVNPLDRSI</sequence>
<dbReference type="InterPro" id="IPR000276">
    <property type="entry name" value="GPCR_Rhodpsn"/>
</dbReference>
<feature type="transmembrane region" description="Helical" evidence="10">
    <location>
        <begin position="245"/>
        <end position="269"/>
    </location>
</feature>
<dbReference type="PROSITE" id="PS00237">
    <property type="entry name" value="G_PROTEIN_RECEP_F1_1"/>
    <property type="match status" value="1"/>
</dbReference>
<keyword evidence="2" id="KW-1003">Cell membrane</keyword>
<evidence type="ECO:0000313" key="13">
    <source>
        <dbReference type="Proteomes" id="UP000265020"/>
    </source>
</evidence>
<dbReference type="GeneTree" id="ENSGT01050000244823"/>
<evidence type="ECO:0000256" key="10">
    <source>
        <dbReference type="SAM" id="Phobius"/>
    </source>
</evidence>
<evidence type="ECO:0000256" key="2">
    <source>
        <dbReference type="ARBA" id="ARBA00022475"/>
    </source>
</evidence>
<feature type="domain" description="G-protein coupled receptors family 1 profile" evidence="11">
    <location>
        <begin position="44"/>
        <end position="297"/>
    </location>
</feature>
<dbReference type="PANTHER" id="PTHR24249:SF381">
    <property type="entry name" value="TRACE AMINE ASSOCIATED RECEPTOR 19P-RELATED"/>
    <property type="match status" value="1"/>
</dbReference>
<evidence type="ECO:0000256" key="5">
    <source>
        <dbReference type="ARBA" id="ARBA00023040"/>
    </source>
</evidence>
<reference evidence="12" key="2">
    <citation type="submission" date="2025-09" db="UniProtKB">
        <authorList>
            <consortium name="Ensembl"/>
        </authorList>
    </citation>
    <scope>IDENTIFICATION</scope>
</reference>
<reference evidence="12" key="1">
    <citation type="submission" date="2025-08" db="UniProtKB">
        <authorList>
            <consortium name="Ensembl"/>
        </authorList>
    </citation>
    <scope>IDENTIFICATION</scope>
</reference>
<evidence type="ECO:0000313" key="12">
    <source>
        <dbReference type="Ensembl" id="ENSCVAP00000006834.1"/>
    </source>
</evidence>
<dbReference type="GO" id="GO:0001594">
    <property type="term" value="F:trace-amine receptor activity"/>
    <property type="evidence" value="ECO:0007669"/>
    <property type="project" value="TreeGrafter"/>
</dbReference>
<dbReference type="Pfam" id="PF00001">
    <property type="entry name" value="7tm_1"/>
    <property type="match status" value="1"/>
</dbReference>